<reference evidence="2" key="1">
    <citation type="submission" date="2021-12" db="EMBL/GenBank/DDBJ databases">
        <authorList>
            <person name="Zaccaron A."/>
            <person name="Stergiopoulos I."/>
        </authorList>
    </citation>
    <scope>NUCLEOTIDE SEQUENCE</scope>
    <source>
        <strain evidence="2">Race5_Kim</strain>
    </source>
</reference>
<dbReference type="EMBL" id="CP090163">
    <property type="protein sequence ID" value="UJO11015.1"/>
    <property type="molecule type" value="Genomic_DNA"/>
</dbReference>
<dbReference type="RefSeq" id="XP_047755381.1">
    <property type="nucleotide sequence ID" value="XM_047900605.1"/>
</dbReference>
<dbReference type="GeneID" id="71981335"/>
<dbReference type="AlphaFoldDB" id="A0A9Q8L522"/>
<evidence type="ECO:0000313" key="3">
    <source>
        <dbReference type="Proteomes" id="UP000756132"/>
    </source>
</evidence>
<dbReference type="OrthoDB" id="10432080at2759"/>
<name>A0A9Q8L522_PASFU</name>
<protein>
    <submittedName>
        <fullName evidence="2">Uncharacterized protein</fullName>
    </submittedName>
</protein>
<keyword evidence="3" id="KW-1185">Reference proteome</keyword>
<gene>
    <name evidence="2" type="ORF">CLAFUR5_01457</name>
</gene>
<accession>A0A9Q8L522</accession>
<sequence>MSPNININAVPCGDASHSAVSSITGLEMHIRANCKIPKTGKQVKDGRYWTLQTSHQPNAIDAGMLDAFHQSALDAWKKGLYPKEAGVKLGGNYGVMSMKEETESDDDWEMVDKKDAEEEEVKSASGKHVHCLRSGLQ</sequence>
<proteinExistence type="predicted"/>
<dbReference type="Proteomes" id="UP000756132">
    <property type="component" value="Chromosome 1"/>
</dbReference>
<feature type="region of interest" description="Disordered" evidence="1">
    <location>
        <begin position="114"/>
        <end position="137"/>
    </location>
</feature>
<reference evidence="2" key="2">
    <citation type="journal article" date="2022" name="Microb. Genom.">
        <title>A chromosome-scale genome assembly of the tomato pathogen Cladosporium fulvum reveals a compartmentalized genome architecture and the presence of a dispensable chromosome.</title>
        <authorList>
            <person name="Zaccaron A.Z."/>
            <person name="Chen L.H."/>
            <person name="Samaras A."/>
            <person name="Stergiopoulos I."/>
        </authorList>
    </citation>
    <scope>NUCLEOTIDE SEQUENCE</scope>
    <source>
        <strain evidence="2">Race5_Kim</strain>
    </source>
</reference>
<organism evidence="2 3">
    <name type="scientific">Passalora fulva</name>
    <name type="common">Tomato leaf mold</name>
    <name type="synonym">Cladosporium fulvum</name>
    <dbReference type="NCBI Taxonomy" id="5499"/>
    <lineage>
        <taxon>Eukaryota</taxon>
        <taxon>Fungi</taxon>
        <taxon>Dikarya</taxon>
        <taxon>Ascomycota</taxon>
        <taxon>Pezizomycotina</taxon>
        <taxon>Dothideomycetes</taxon>
        <taxon>Dothideomycetidae</taxon>
        <taxon>Mycosphaerellales</taxon>
        <taxon>Mycosphaerellaceae</taxon>
        <taxon>Fulvia</taxon>
    </lineage>
</organism>
<evidence type="ECO:0000256" key="1">
    <source>
        <dbReference type="SAM" id="MobiDB-lite"/>
    </source>
</evidence>
<evidence type="ECO:0000313" key="2">
    <source>
        <dbReference type="EMBL" id="UJO11015.1"/>
    </source>
</evidence>
<dbReference type="KEGG" id="ffu:CLAFUR5_01457"/>